<accession>A0AAW5MWQ6</accession>
<feature type="region of interest" description="Disordered" evidence="1">
    <location>
        <begin position="1"/>
        <end position="34"/>
    </location>
</feature>
<feature type="non-terminal residue" evidence="2">
    <location>
        <position position="89"/>
    </location>
</feature>
<reference evidence="2" key="1">
    <citation type="submission" date="2022-07" db="EMBL/GenBank/DDBJ databases">
        <title>Diversity of ethanolamine utilization by human commensal Escherichia coli.</title>
        <authorList>
            <person name="Jubelin G."/>
        </authorList>
    </citation>
    <scope>NUCLEOTIDE SEQUENCE</scope>
    <source>
        <strain evidence="2">S1</strain>
    </source>
</reference>
<dbReference type="Proteomes" id="UP001206878">
    <property type="component" value="Unassembled WGS sequence"/>
</dbReference>
<proteinExistence type="predicted"/>
<sequence length="89" mass="9756">KFDGKQYREARSTITQVETGETKPSSRRLQFKRGMSSTTVQGKVSIALPDTFIVGARAGQVMSVQLTAPSRSVRFMLMTAKTTNSLADN</sequence>
<dbReference type="EMBL" id="JANPXH010000688">
    <property type="protein sequence ID" value="MCR6679000.1"/>
    <property type="molecule type" value="Genomic_DNA"/>
</dbReference>
<name>A0AAW5MWQ6_9ESCH</name>
<evidence type="ECO:0000313" key="3">
    <source>
        <dbReference type="Proteomes" id="UP001206878"/>
    </source>
</evidence>
<evidence type="ECO:0000256" key="1">
    <source>
        <dbReference type="SAM" id="MobiDB-lite"/>
    </source>
</evidence>
<comment type="caution">
    <text evidence="2">The sequence shown here is derived from an EMBL/GenBank/DDBJ whole genome shotgun (WGS) entry which is preliminary data.</text>
</comment>
<feature type="non-terminal residue" evidence="2">
    <location>
        <position position="1"/>
    </location>
</feature>
<organism evidence="2 3">
    <name type="scientific">Escherichia marmotae</name>
    <dbReference type="NCBI Taxonomy" id="1499973"/>
    <lineage>
        <taxon>Bacteria</taxon>
        <taxon>Pseudomonadati</taxon>
        <taxon>Pseudomonadota</taxon>
        <taxon>Gammaproteobacteria</taxon>
        <taxon>Enterobacterales</taxon>
        <taxon>Enterobacteriaceae</taxon>
        <taxon>Escherichia</taxon>
    </lineage>
</organism>
<dbReference type="Gene3D" id="2.60.120.380">
    <property type="match status" value="1"/>
</dbReference>
<gene>
    <name evidence="2" type="ORF">NVV43_26255</name>
</gene>
<evidence type="ECO:0000313" key="2">
    <source>
        <dbReference type="EMBL" id="MCR6679000.1"/>
    </source>
</evidence>
<dbReference type="AlphaFoldDB" id="A0AAW5MWQ6"/>
<feature type="compositionally biased region" description="Polar residues" evidence="1">
    <location>
        <begin position="12"/>
        <end position="23"/>
    </location>
</feature>
<feature type="compositionally biased region" description="Basic and acidic residues" evidence="1">
    <location>
        <begin position="1"/>
        <end position="11"/>
    </location>
</feature>
<evidence type="ECO:0008006" key="4">
    <source>
        <dbReference type="Google" id="ProtNLM"/>
    </source>
</evidence>
<protein>
    <recommendedName>
        <fullName evidence="4">Phage tail protein</fullName>
    </recommendedName>
</protein>